<name>A0A8J6XQ02_9CYAN</name>
<dbReference type="InterPro" id="IPR006139">
    <property type="entry name" value="D-isomer_2_OHA_DH_cat_dom"/>
</dbReference>
<dbReference type="PANTHER" id="PTHR10996">
    <property type="entry name" value="2-HYDROXYACID DEHYDROGENASE-RELATED"/>
    <property type="match status" value="1"/>
</dbReference>
<proteinExistence type="inferred from homology"/>
<accession>A0A8J6XQ02</accession>
<sequence>MVKILFIGCGEVGNLAHLPVLKQLQNQNYVEIAGVCDVDSNKAQAAATKFEISNFGTDWQQMVKDTSADAVSVCLPPGINAEISTQAIEMGLHVLCEKPPGRNVAQAERMAAAAAAHPELVNMIAFNRRHAPLYTHAMKYSLELGKPHVFHGRFTRACLGANPSNTVKDWITSDASHTLDLAIATIGFPHSVSVTRKQVGKGADNVWTIQLHSDSSSAVLVFDFTAGRRVERFEWSGPGYDVLLSLPDRGEWSCQGEPVQQWKASDLTTSNDFTVNYGFQDEYRYFIDAIVGNRPRPQADFIYGQSFMYLVQTILECPSGELRQIPKLDSVDSPTKKENIPQQTTFISRGSHRPVVQVMQLPAGQTRFFDLEKLSQVREHCDLRLGLSNGDQKCDINDTEVLITGWASHPLSAEEIAKLEKLKLVILVGASVKALQPQQLIERQIQVCNTADAIAASVAEHCLLVTLAGLRRLTQVDRQMHSGGWTSLPATNSQSFSPIRLAKKLPGINKLKPVLKPIVRKVIKPSPSTNIVKNWNDLQGQIVGFIGWGYTAVHFARLLQPFNCKLLVCSESITEEELKTFNARRASLGEVLGSAKVISLHKGLTEQTKGMIGAKELAMIRHGSVLVNTARGALIDEQALIAKVQQGSIVVALDVFHEEPLPQKHPLRTFENVILSPHNASTTPECDRRVGEQALNILLDWVAGKPIPAITQERLTRMT</sequence>
<evidence type="ECO:0000256" key="2">
    <source>
        <dbReference type="ARBA" id="ARBA00023002"/>
    </source>
</evidence>
<dbReference type="InterPro" id="IPR036291">
    <property type="entry name" value="NAD(P)-bd_dom_sf"/>
</dbReference>
<dbReference type="Pfam" id="PF02826">
    <property type="entry name" value="2-Hacid_dh_C"/>
    <property type="match status" value="1"/>
</dbReference>
<dbReference type="GO" id="GO:0030267">
    <property type="term" value="F:glyoxylate reductase (NADPH) activity"/>
    <property type="evidence" value="ECO:0007669"/>
    <property type="project" value="TreeGrafter"/>
</dbReference>
<evidence type="ECO:0000256" key="1">
    <source>
        <dbReference type="ARBA" id="ARBA00005854"/>
    </source>
</evidence>
<dbReference type="GO" id="GO:0051287">
    <property type="term" value="F:NAD binding"/>
    <property type="evidence" value="ECO:0007669"/>
    <property type="project" value="InterPro"/>
</dbReference>
<protein>
    <submittedName>
        <fullName evidence="7">Gfo/Idh/MocA family oxidoreductase</fullName>
    </submittedName>
</protein>
<feature type="domain" description="Gfo/Idh/MocA-like oxidoreductase N-terminal" evidence="5">
    <location>
        <begin position="3"/>
        <end position="121"/>
    </location>
</feature>
<dbReference type="Proteomes" id="UP000629098">
    <property type="component" value="Unassembled WGS sequence"/>
</dbReference>
<organism evidence="7 8">
    <name type="scientific">Iningainema tapete BLCC-T55</name>
    <dbReference type="NCBI Taxonomy" id="2748662"/>
    <lineage>
        <taxon>Bacteria</taxon>
        <taxon>Bacillati</taxon>
        <taxon>Cyanobacteriota</taxon>
        <taxon>Cyanophyceae</taxon>
        <taxon>Nostocales</taxon>
        <taxon>Scytonemataceae</taxon>
        <taxon>Iningainema tapete</taxon>
    </lineage>
</organism>
<dbReference type="InterPro" id="IPR000683">
    <property type="entry name" value="Gfo/Idh/MocA-like_OxRdtase_N"/>
</dbReference>
<dbReference type="GO" id="GO:0005829">
    <property type="term" value="C:cytosol"/>
    <property type="evidence" value="ECO:0007669"/>
    <property type="project" value="TreeGrafter"/>
</dbReference>
<feature type="domain" description="D-isomer specific 2-hydroxyacid dehydrogenase catalytic" evidence="4">
    <location>
        <begin position="388"/>
        <end position="708"/>
    </location>
</feature>
<dbReference type="AlphaFoldDB" id="A0A8J6XQ02"/>
<dbReference type="Gene3D" id="3.30.360.10">
    <property type="entry name" value="Dihydrodipicolinate Reductase, domain 2"/>
    <property type="match status" value="1"/>
</dbReference>
<evidence type="ECO:0000313" key="7">
    <source>
        <dbReference type="EMBL" id="MBD2777357.1"/>
    </source>
</evidence>
<dbReference type="GO" id="GO:0016618">
    <property type="term" value="F:hydroxypyruvate reductase [NAD(P)H] activity"/>
    <property type="evidence" value="ECO:0007669"/>
    <property type="project" value="TreeGrafter"/>
</dbReference>
<gene>
    <name evidence="7" type="ORF">ICL16_36245</name>
</gene>
<dbReference type="Gene3D" id="3.40.50.720">
    <property type="entry name" value="NAD(P)-binding Rossmann-like Domain"/>
    <property type="match status" value="5"/>
</dbReference>
<evidence type="ECO:0000256" key="3">
    <source>
        <dbReference type="ARBA" id="ARBA00023027"/>
    </source>
</evidence>
<keyword evidence="3" id="KW-0520">NAD</keyword>
<evidence type="ECO:0000313" key="8">
    <source>
        <dbReference type="Proteomes" id="UP000629098"/>
    </source>
</evidence>
<evidence type="ECO:0000259" key="4">
    <source>
        <dbReference type="Pfam" id="PF00389"/>
    </source>
</evidence>
<dbReference type="RefSeq" id="WP_190836429.1">
    <property type="nucleotide sequence ID" value="NZ_CAWPPI010000110.1"/>
</dbReference>
<dbReference type="InterPro" id="IPR006140">
    <property type="entry name" value="D-isomer_DH_NAD-bd"/>
</dbReference>
<dbReference type="SUPFAM" id="SSF51735">
    <property type="entry name" value="NAD(P)-binding Rossmann-fold domains"/>
    <property type="match status" value="2"/>
</dbReference>
<dbReference type="EMBL" id="JACXAE010000110">
    <property type="protein sequence ID" value="MBD2777357.1"/>
    <property type="molecule type" value="Genomic_DNA"/>
</dbReference>
<reference evidence="7" key="1">
    <citation type="submission" date="2020-09" db="EMBL/GenBank/DDBJ databases">
        <title>Iningainema tapete sp. nov. (Scytonemataceae, Cyanobacteria) from greenhouses in central Florida (USA) produces two types of nodularin with biosynthetic potential for microcystin-LR and anabaenopeptins.</title>
        <authorList>
            <person name="Berthold D.E."/>
            <person name="Lefler F.W."/>
            <person name="Huang I.-S."/>
            <person name="Abdulla H."/>
            <person name="Zimba P.V."/>
            <person name="Laughinghouse H.D. IV."/>
        </authorList>
    </citation>
    <scope>NUCLEOTIDE SEQUENCE</scope>
    <source>
        <strain evidence="7">BLCCT55</strain>
    </source>
</reference>
<keyword evidence="8" id="KW-1185">Reference proteome</keyword>
<dbReference type="PANTHER" id="PTHR10996:SF178">
    <property type="entry name" value="2-HYDROXYACID DEHYDROGENASE YGL185C-RELATED"/>
    <property type="match status" value="1"/>
</dbReference>
<comment type="caution">
    <text evidence="7">The sequence shown here is derived from an EMBL/GenBank/DDBJ whole genome shotgun (WGS) entry which is preliminary data.</text>
</comment>
<dbReference type="SUPFAM" id="SSF52283">
    <property type="entry name" value="Formate/glycerate dehydrogenase catalytic domain-like"/>
    <property type="match status" value="1"/>
</dbReference>
<keyword evidence="2" id="KW-0560">Oxidoreductase</keyword>
<dbReference type="InterPro" id="IPR050223">
    <property type="entry name" value="D-isomer_2-hydroxyacid_DH"/>
</dbReference>
<dbReference type="CDD" id="cd12167">
    <property type="entry name" value="2-Hacid_dh_8"/>
    <property type="match status" value="1"/>
</dbReference>
<dbReference type="Pfam" id="PF00389">
    <property type="entry name" value="2-Hacid_dh"/>
    <property type="match status" value="1"/>
</dbReference>
<evidence type="ECO:0000259" key="5">
    <source>
        <dbReference type="Pfam" id="PF01408"/>
    </source>
</evidence>
<dbReference type="Pfam" id="PF01408">
    <property type="entry name" value="GFO_IDH_MocA"/>
    <property type="match status" value="1"/>
</dbReference>
<evidence type="ECO:0000259" key="6">
    <source>
        <dbReference type="Pfam" id="PF02826"/>
    </source>
</evidence>
<feature type="domain" description="D-isomer specific 2-hydroxyacid dehydrogenase NAD-binding" evidence="6">
    <location>
        <begin position="535"/>
        <end position="680"/>
    </location>
</feature>
<comment type="similarity">
    <text evidence="1">Belongs to the D-isomer specific 2-hydroxyacid dehydrogenase family.</text>
</comment>